<dbReference type="GO" id="GO:0016301">
    <property type="term" value="F:kinase activity"/>
    <property type="evidence" value="ECO:0007669"/>
    <property type="project" value="UniProtKB-KW"/>
</dbReference>
<organism evidence="1 2">
    <name type="scientific">Rhizobium phaseoli</name>
    <dbReference type="NCBI Taxonomy" id="396"/>
    <lineage>
        <taxon>Bacteria</taxon>
        <taxon>Pseudomonadati</taxon>
        <taxon>Pseudomonadota</taxon>
        <taxon>Alphaproteobacteria</taxon>
        <taxon>Hyphomicrobiales</taxon>
        <taxon>Rhizobiaceae</taxon>
        <taxon>Rhizobium/Agrobacterium group</taxon>
        <taxon>Rhizobium</taxon>
    </lineage>
</organism>
<dbReference type="KEGG" id="rpha:AMC79_PD00702"/>
<dbReference type="RefSeq" id="WP_010021640.1">
    <property type="nucleotide sequence ID" value="NZ_CP013526.1"/>
</dbReference>
<dbReference type="EMBL" id="CP064935">
    <property type="protein sequence ID" value="QPK12441.1"/>
    <property type="molecule type" value="Genomic_DNA"/>
</dbReference>
<dbReference type="Proteomes" id="UP000540266">
    <property type="component" value="Plasmid pBS3d"/>
</dbReference>
<evidence type="ECO:0000313" key="1">
    <source>
        <dbReference type="EMBL" id="QPK12441.1"/>
    </source>
</evidence>
<proteinExistence type="predicted"/>
<accession>A0A7X6F6U5</accession>
<evidence type="ECO:0000313" key="2">
    <source>
        <dbReference type="Proteomes" id="UP000540266"/>
    </source>
</evidence>
<geneLocation type="plasmid" evidence="1 2">
    <name>pBS3d</name>
</geneLocation>
<keyword evidence="1" id="KW-0614">Plasmid</keyword>
<protein>
    <submittedName>
        <fullName evidence="1">Histidine kinase</fullName>
    </submittedName>
</protein>
<keyword evidence="1" id="KW-0808">Transferase</keyword>
<gene>
    <name evidence="1" type="ORF">HER27_031015</name>
</gene>
<reference evidence="1 2" key="1">
    <citation type="submission" date="2020-11" db="EMBL/GenBank/DDBJ databases">
        <title>Indigenous Rhizobia Nodulating Common beans in Western Kenya.</title>
        <authorList>
            <person name="Wekesa C.S."/>
            <person name="Oelmueller R."/>
            <person name="Furch A.C."/>
        </authorList>
    </citation>
    <scope>NUCLEOTIDE SEQUENCE [LARGE SCALE GENOMIC DNA]</scope>
    <source>
        <strain evidence="2">BS3</strain>
        <plasmid evidence="1 2">pBS3d</plasmid>
    </source>
</reference>
<name>A0A7X6F6U5_9HYPH</name>
<dbReference type="AlphaFoldDB" id="A0A7X6F6U5"/>
<keyword evidence="1" id="KW-0418">Kinase</keyword>
<sequence>MGAYDDEIYATLVRQPGPLLRFPKAFEHIARHLKRVELLFGPRADLKKLRHSLQIASIGIRRY</sequence>
<dbReference type="GeneID" id="45961397"/>